<accession>A0AAQ4EHE8</accession>
<gene>
    <name evidence="2" type="ORF">V5799_011335</name>
</gene>
<dbReference type="EMBL" id="JARKHS020015763">
    <property type="protein sequence ID" value="KAK8774132.1"/>
    <property type="molecule type" value="Genomic_DNA"/>
</dbReference>
<feature type="compositionally biased region" description="Basic and acidic residues" evidence="1">
    <location>
        <begin position="29"/>
        <end position="49"/>
    </location>
</feature>
<evidence type="ECO:0000313" key="2">
    <source>
        <dbReference type="EMBL" id="KAK8774132.1"/>
    </source>
</evidence>
<dbReference type="AlphaFoldDB" id="A0AAQ4EHE8"/>
<evidence type="ECO:0000256" key="1">
    <source>
        <dbReference type="SAM" id="MobiDB-lite"/>
    </source>
</evidence>
<proteinExistence type="predicted"/>
<protein>
    <submittedName>
        <fullName evidence="2">Uncharacterized protein</fullName>
    </submittedName>
</protein>
<name>A0AAQ4EHE8_AMBAM</name>
<evidence type="ECO:0000313" key="3">
    <source>
        <dbReference type="Proteomes" id="UP001321473"/>
    </source>
</evidence>
<organism evidence="2 3">
    <name type="scientific">Amblyomma americanum</name>
    <name type="common">Lone star tick</name>
    <dbReference type="NCBI Taxonomy" id="6943"/>
    <lineage>
        <taxon>Eukaryota</taxon>
        <taxon>Metazoa</taxon>
        <taxon>Ecdysozoa</taxon>
        <taxon>Arthropoda</taxon>
        <taxon>Chelicerata</taxon>
        <taxon>Arachnida</taxon>
        <taxon>Acari</taxon>
        <taxon>Parasitiformes</taxon>
        <taxon>Ixodida</taxon>
        <taxon>Ixodoidea</taxon>
        <taxon>Ixodidae</taxon>
        <taxon>Amblyomminae</taxon>
        <taxon>Amblyomma</taxon>
    </lineage>
</organism>
<keyword evidence="3" id="KW-1185">Reference proteome</keyword>
<reference evidence="2 3" key="1">
    <citation type="journal article" date="2023" name="Arcadia Sci">
        <title>De novo assembly of a long-read Amblyomma americanum tick genome.</title>
        <authorList>
            <person name="Chou S."/>
            <person name="Poskanzer K.E."/>
            <person name="Rollins M."/>
            <person name="Thuy-Boun P.S."/>
        </authorList>
    </citation>
    <scope>NUCLEOTIDE SEQUENCE [LARGE SCALE GENOMIC DNA]</scope>
    <source>
        <strain evidence="2">F_SG_1</strain>
        <tissue evidence="2">Salivary glands</tissue>
    </source>
</reference>
<feature type="non-terminal residue" evidence="2">
    <location>
        <position position="1"/>
    </location>
</feature>
<sequence length="49" mass="5389">THSARPRRHTDSSSKPFSAVKSVARIGLKVKENDATHGEHPTEVPRKGQ</sequence>
<dbReference type="Proteomes" id="UP001321473">
    <property type="component" value="Unassembled WGS sequence"/>
</dbReference>
<feature type="region of interest" description="Disordered" evidence="1">
    <location>
        <begin position="1"/>
        <end position="49"/>
    </location>
</feature>
<comment type="caution">
    <text evidence="2">The sequence shown here is derived from an EMBL/GenBank/DDBJ whole genome shotgun (WGS) entry which is preliminary data.</text>
</comment>